<sequence>MINRLIILMLVCLMSLGATARAGSSETKEDDNLPPMVIETDNLIYAGAFIDWDSSPSITAQDKVNLYAEPSLNSEQIATTLVNEKLKVIGAKAYIYPRMGTTTVTIPVEQIKSSYEWNDIPKTAFPQKGDTIYVIYVEPPDCIGVAWYKGHFIPISSSGIQISYLKNTGNIWAVYKGYVNPKDNNQNIYYLKNTTRSDPRVFGSSYRRNADIWLQVELLDKTTGWVMMQNAHLGAGEQPFWWENMNGISLSLYSSQVYSDWYKTYGYIGNK</sequence>
<evidence type="ECO:0008006" key="4">
    <source>
        <dbReference type="Google" id="ProtNLM"/>
    </source>
</evidence>
<comment type="caution">
    <text evidence="2">The sequence shown here is derived from an EMBL/GenBank/DDBJ whole genome shotgun (WGS) entry which is preliminary data.</text>
</comment>
<keyword evidence="1" id="KW-0732">Signal</keyword>
<name>A0A921HQJ0_9FIRM</name>
<organism evidence="2 3">
    <name type="scientific">Megamonas hypermegale</name>
    <dbReference type="NCBI Taxonomy" id="158847"/>
    <lineage>
        <taxon>Bacteria</taxon>
        <taxon>Bacillati</taxon>
        <taxon>Bacillota</taxon>
        <taxon>Negativicutes</taxon>
        <taxon>Selenomonadales</taxon>
        <taxon>Selenomonadaceae</taxon>
        <taxon>Megamonas</taxon>
    </lineage>
</organism>
<evidence type="ECO:0000256" key="1">
    <source>
        <dbReference type="SAM" id="SignalP"/>
    </source>
</evidence>
<evidence type="ECO:0000313" key="2">
    <source>
        <dbReference type="EMBL" id="HJF85480.1"/>
    </source>
</evidence>
<evidence type="ECO:0000313" key="3">
    <source>
        <dbReference type="Proteomes" id="UP000780768"/>
    </source>
</evidence>
<feature type="chain" id="PRO_5038438727" description="Bacterial Ig-like domain (Group 2)" evidence="1">
    <location>
        <begin position="21"/>
        <end position="271"/>
    </location>
</feature>
<reference evidence="2" key="2">
    <citation type="submission" date="2021-09" db="EMBL/GenBank/DDBJ databases">
        <authorList>
            <person name="Gilroy R."/>
        </authorList>
    </citation>
    <scope>NUCLEOTIDE SEQUENCE</scope>
    <source>
        <strain evidence="2">7318</strain>
    </source>
</reference>
<proteinExistence type="predicted"/>
<dbReference type="AlphaFoldDB" id="A0A921HQJ0"/>
<reference evidence="2" key="1">
    <citation type="journal article" date="2021" name="PeerJ">
        <title>Extensive microbial diversity within the chicken gut microbiome revealed by metagenomics and culture.</title>
        <authorList>
            <person name="Gilroy R."/>
            <person name="Ravi A."/>
            <person name="Getino M."/>
            <person name="Pursley I."/>
            <person name="Horton D.L."/>
            <person name="Alikhan N.F."/>
            <person name="Baker D."/>
            <person name="Gharbi K."/>
            <person name="Hall N."/>
            <person name="Watson M."/>
            <person name="Adriaenssens E.M."/>
            <person name="Foster-Nyarko E."/>
            <person name="Jarju S."/>
            <person name="Secka A."/>
            <person name="Antonio M."/>
            <person name="Oren A."/>
            <person name="Chaudhuri R.R."/>
            <person name="La Ragione R."/>
            <person name="Hildebrand F."/>
            <person name="Pallen M.J."/>
        </authorList>
    </citation>
    <scope>NUCLEOTIDE SEQUENCE</scope>
    <source>
        <strain evidence="2">7318</strain>
    </source>
</reference>
<gene>
    <name evidence="2" type="ORF">K8V65_07460</name>
</gene>
<feature type="signal peptide" evidence="1">
    <location>
        <begin position="1"/>
        <end position="20"/>
    </location>
</feature>
<dbReference type="Proteomes" id="UP000780768">
    <property type="component" value="Unassembled WGS sequence"/>
</dbReference>
<protein>
    <recommendedName>
        <fullName evidence="4">Bacterial Ig-like domain (Group 2)</fullName>
    </recommendedName>
</protein>
<dbReference type="EMBL" id="DYVR01000205">
    <property type="protein sequence ID" value="HJF85480.1"/>
    <property type="molecule type" value="Genomic_DNA"/>
</dbReference>
<accession>A0A921HQJ0</accession>